<dbReference type="AlphaFoldDB" id="A0A971M3Q5"/>
<sequence>MPSKIEFQVVESESTFLHPRKGFSPTTEKFEVRIDPLTGRTGHFSHFGAIKPQRLSLEAYATPEIKGFCPFCIENRDKVTPRFMESIVPEGRLSRGEALLIPNLFPYDIHSGVMVMTDHHVVSLGGLNEQRLTDAFSLGIEFLKRIRSIGPSLPYHLMTWNYMPPSGGGLVHPHQQYFATNHPGNQFMDELRASEAFFGTHGLNYWAALIEAEQKIDKRYIGRIGVSHWLSSFISLGILGEIICVFPDVFSINDFNDIHIRDLVSGLLRVFEYYSATDVYSFNASLFFGPEGQECFSCHFRIAARTFLNMRDYAPDLNFFQALLSEPVSVIMPEELCTAA</sequence>
<comment type="caution">
    <text evidence="1">The sequence shown here is derived from an EMBL/GenBank/DDBJ whole genome shotgun (WGS) entry which is preliminary data.</text>
</comment>
<organism evidence="1 2">
    <name type="scientific">Syntrophorhabdus aromaticivorans</name>
    <dbReference type="NCBI Taxonomy" id="328301"/>
    <lineage>
        <taxon>Bacteria</taxon>
        <taxon>Pseudomonadati</taxon>
        <taxon>Thermodesulfobacteriota</taxon>
        <taxon>Syntrophorhabdia</taxon>
        <taxon>Syntrophorhabdales</taxon>
        <taxon>Syntrophorhabdaceae</taxon>
        <taxon>Syntrophorhabdus</taxon>
    </lineage>
</organism>
<reference evidence="1" key="2">
    <citation type="submission" date="2020-01" db="EMBL/GenBank/DDBJ databases">
        <authorList>
            <person name="Campanaro S."/>
        </authorList>
    </citation>
    <scope>NUCLEOTIDE SEQUENCE</scope>
    <source>
        <strain evidence="1">AS06rmzACSIP_7</strain>
    </source>
</reference>
<name>A0A971M3Q5_9BACT</name>
<proteinExistence type="predicted"/>
<reference evidence="1" key="1">
    <citation type="journal article" date="2020" name="Biotechnol. Biofuels">
        <title>New insights from the biogas microbiome by comprehensive genome-resolved metagenomics of nearly 1600 species originating from multiple anaerobic digesters.</title>
        <authorList>
            <person name="Campanaro S."/>
            <person name="Treu L."/>
            <person name="Rodriguez-R L.M."/>
            <person name="Kovalovszki A."/>
            <person name="Ziels R.M."/>
            <person name="Maus I."/>
            <person name="Zhu X."/>
            <person name="Kougias P.G."/>
            <person name="Basile A."/>
            <person name="Luo G."/>
            <person name="Schluter A."/>
            <person name="Konstantinidis K.T."/>
            <person name="Angelidaki I."/>
        </authorList>
    </citation>
    <scope>NUCLEOTIDE SEQUENCE</scope>
    <source>
        <strain evidence="1">AS06rmzACSIP_7</strain>
    </source>
</reference>
<accession>A0A971M3Q5</accession>
<protein>
    <recommendedName>
        <fullName evidence="3">Galactose-1-phosphate uridylyltransferase</fullName>
    </recommendedName>
</protein>
<evidence type="ECO:0008006" key="3">
    <source>
        <dbReference type="Google" id="ProtNLM"/>
    </source>
</evidence>
<dbReference type="InterPro" id="IPR036265">
    <property type="entry name" value="HIT-like_sf"/>
</dbReference>
<feature type="non-terminal residue" evidence="1">
    <location>
        <position position="340"/>
    </location>
</feature>
<evidence type="ECO:0000313" key="1">
    <source>
        <dbReference type="EMBL" id="NLW34734.1"/>
    </source>
</evidence>
<dbReference type="SUPFAM" id="SSF54197">
    <property type="entry name" value="HIT-like"/>
    <property type="match status" value="1"/>
</dbReference>
<dbReference type="EMBL" id="JAAYEE010000077">
    <property type="protein sequence ID" value="NLW34734.1"/>
    <property type="molecule type" value="Genomic_DNA"/>
</dbReference>
<evidence type="ECO:0000313" key="2">
    <source>
        <dbReference type="Proteomes" id="UP000777265"/>
    </source>
</evidence>
<dbReference type="Gene3D" id="3.30.428.10">
    <property type="entry name" value="HIT-like"/>
    <property type="match status" value="1"/>
</dbReference>
<gene>
    <name evidence="1" type="ORF">GXY80_04525</name>
</gene>
<dbReference type="Proteomes" id="UP000777265">
    <property type="component" value="Unassembled WGS sequence"/>
</dbReference>